<comment type="caution">
    <text evidence="3">The sequence shown here is derived from an EMBL/GenBank/DDBJ whole genome shotgun (WGS) entry which is preliminary data.</text>
</comment>
<sequence length="521" mass="56828">MTNSSSDRRYCAIRLPFLASNRLRTLPNAPHSGLPADQPLLIVDKVKGALALAAPDPAALRQGLAPGLTLAEARARVSGLVVAEHDPVADDDLVERIADWCDRYTPLVARHGERGLMLDITGVAHLFRGEAALLDDLLTRLSGLGLTALGAIAGAPATARALARSEARVVIPPGREAEAVRPLPITALGLDPARLQALARAGLKTVADLIDRPRAPLAARFGADCVERLERLAGIAEHPISPRRPVPVALAERIFFQPIAHAEDIEATLARLAVDVASLLEARGEGGRSFEASFYRVDGAVRRIEVATARPNRAPKAIARLFHEKLDALSDPLDAGFGFDLIRLGAFRSEPFGAVQASLDGHALDDEVVADLIDRLGARFGPERVQGFVPADTHIPEQRARRVPVFTMGANTAQWEEAPEVGEPPLRPLSLFDPPEPVEALGEVPDGPPLSFRWRRVLHQVARAEGPERIAPEWWRDGESTSDRDYFRVEDRNGCRFWLYREGFYAADRPQPRWFLHGLFA</sequence>
<proteinExistence type="predicted"/>
<dbReference type="InterPro" id="IPR050356">
    <property type="entry name" value="SulA_CellDiv_inhibitor"/>
</dbReference>
<accession>A0A9X3IKW8</accession>
<evidence type="ECO:0000259" key="2">
    <source>
        <dbReference type="Pfam" id="PF11799"/>
    </source>
</evidence>
<dbReference type="Pfam" id="PF11799">
    <property type="entry name" value="IMS_C"/>
    <property type="match status" value="1"/>
</dbReference>
<keyword evidence="4" id="KW-1185">Reference proteome</keyword>
<organism evidence="3 4">
    <name type="scientific">Kaistia nematophila</name>
    <dbReference type="NCBI Taxonomy" id="2994654"/>
    <lineage>
        <taxon>Bacteria</taxon>
        <taxon>Pseudomonadati</taxon>
        <taxon>Pseudomonadota</taxon>
        <taxon>Alphaproteobacteria</taxon>
        <taxon>Hyphomicrobiales</taxon>
        <taxon>Kaistiaceae</taxon>
        <taxon>Kaistia</taxon>
    </lineage>
</organism>
<feature type="domain" description="DNA polymerase Y-family little finger" evidence="2">
    <location>
        <begin position="251"/>
        <end position="358"/>
    </location>
</feature>
<dbReference type="Proteomes" id="UP001144805">
    <property type="component" value="Unassembled WGS sequence"/>
</dbReference>
<dbReference type="RefSeq" id="WP_266337201.1">
    <property type="nucleotide sequence ID" value="NZ_JAPKNK010000001.1"/>
</dbReference>
<dbReference type="PANTHER" id="PTHR35369:SF2">
    <property type="entry name" value="BLR3025 PROTEIN"/>
    <property type="match status" value="1"/>
</dbReference>
<keyword evidence="1" id="KW-0227">DNA damage</keyword>
<reference evidence="3" key="1">
    <citation type="submission" date="2022-11" db="EMBL/GenBank/DDBJ databases">
        <title>Biodiversity and phylogenetic relationships of bacteria.</title>
        <authorList>
            <person name="Machado R.A.R."/>
            <person name="Bhat A."/>
            <person name="Loulou A."/>
            <person name="Kallel S."/>
        </authorList>
    </citation>
    <scope>NUCLEOTIDE SEQUENCE</scope>
    <source>
        <strain evidence="3">K-TC2</strain>
    </source>
</reference>
<dbReference type="AlphaFoldDB" id="A0A9X3IKW8"/>
<evidence type="ECO:0000313" key="4">
    <source>
        <dbReference type="Proteomes" id="UP001144805"/>
    </source>
</evidence>
<name>A0A9X3IKW8_9HYPH</name>
<protein>
    <submittedName>
        <fullName evidence="3">DNA polymerase Y family protein</fullName>
    </submittedName>
</protein>
<evidence type="ECO:0000256" key="1">
    <source>
        <dbReference type="ARBA" id="ARBA00022763"/>
    </source>
</evidence>
<dbReference type="EMBL" id="JAPKNK010000001">
    <property type="protein sequence ID" value="MCX5568250.1"/>
    <property type="molecule type" value="Genomic_DNA"/>
</dbReference>
<dbReference type="SUPFAM" id="SSF56672">
    <property type="entry name" value="DNA/RNA polymerases"/>
    <property type="match status" value="1"/>
</dbReference>
<gene>
    <name evidence="3" type="ORF">OSH07_03490</name>
</gene>
<dbReference type="InterPro" id="IPR043502">
    <property type="entry name" value="DNA/RNA_pol_sf"/>
</dbReference>
<dbReference type="GO" id="GO:0006281">
    <property type="term" value="P:DNA repair"/>
    <property type="evidence" value="ECO:0007669"/>
    <property type="project" value="TreeGrafter"/>
</dbReference>
<dbReference type="InterPro" id="IPR017961">
    <property type="entry name" value="DNA_pol_Y-fam_little_finger"/>
</dbReference>
<dbReference type="PANTHER" id="PTHR35369">
    <property type="entry name" value="BLR3025 PROTEIN-RELATED"/>
    <property type="match status" value="1"/>
</dbReference>
<dbReference type="CDD" id="cd03468">
    <property type="entry name" value="PolY_like"/>
    <property type="match status" value="1"/>
</dbReference>
<evidence type="ECO:0000313" key="3">
    <source>
        <dbReference type="EMBL" id="MCX5568250.1"/>
    </source>
</evidence>